<dbReference type="InterPro" id="IPR037914">
    <property type="entry name" value="SpoVT-AbrB_sf"/>
</dbReference>
<evidence type="ECO:0000313" key="1">
    <source>
        <dbReference type="EMBL" id="HAE51507.1"/>
    </source>
</evidence>
<name>A0A3B9IVZ8_9PROT</name>
<comment type="caution">
    <text evidence="1">The sequence shown here is derived from an EMBL/GenBank/DDBJ whole genome shotgun (WGS) entry which is preliminary data.</text>
</comment>
<dbReference type="Proteomes" id="UP000257706">
    <property type="component" value="Unassembled WGS sequence"/>
</dbReference>
<dbReference type="SUPFAM" id="SSF89447">
    <property type="entry name" value="AbrB/MazE/MraZ-like"/>
    <property type="match status" value="1"/>
</dbReference>
<accession>A0A3B9IVZ8</accession>
<sequence>MTTELKVRNIDGSLCVDLPEEMIARLNIREGSLLYLAETEDGGYLLVPDHPHRERILAKAKEIMKRYHNTLHRLSQ</sequence>
<dbReference type="AlphaFoldDB" id="A0A3B9IVZ8"/>
<protein>
    <submittedName>
        <fullName evidence="1">AbrB family transcriptional regulator</fullName>
    </submittedName>
</protein>
<proteinExistence type="predicted"/>
<gene>
    <name evidence="1" type="ORF">DCK97_29255</name>
</gene>
<dbReference type="EMBL" id="DMAI01000487">
    <property type="protein sequence ID" value="HAE51507.1"/>
    <property type="molecule type" value="Genomic_DNA"/>
</dbReference>
<reference evidence="1 2" key="1">
    <citation type="journal article" date="2018" name="Nat. Biotechnol.">
        <title>A standardized bacterial taxonomy based on genome phylogeny substantially revises the tree of life.</title>
        <authorList>
            <person name="Parks D.H."/>
            <person name="Chuvochina M."/>
            <person name="Waite D.W."/>
            <person name="Rinke C."/>
            <person name="Skarshewski A."/>
            <person name="Chaumeil P.A."/>
            <person name="Hugenholtz P."/>
        </authorList>
    </citation>
    <scope>NUCLEOTIDE SEQUENCE [LARGE SCALE GENOMIC DNA]</scope>
    <source>
        <strain evidence="1">UBA8739</strain>
    </source>
</reference>
<organism evidence="1 2">
    <name type="scientific">Tistrella mobilis</name>
    <dbReference type="NCBI Taxonomy" id="171437"/>
    <lineage>
        <taxon>Bacteria</taxon>
        <taxon>Pseudomonadati</taxon>
        <taxon>Pseudomonadota</taxon>
        <taxon>Alphaproteobacteria</taxon>
        <taxon>Geminicoccales</taxon>
        <taxon>Geminicoccaceae</taxon>
        <taxon>Tistrella</taxon>
    </lineage>
</organism>
<evidence type="ECO:0000313" key="2">
    <source>
        <dbReference type="Proteomes" id="UP000257706"/>
    </source>
</evidence>